<dbReference type="EMBL" id="NGJX01000009">
    <property type="protein sequence ID" value="RSU01096.1"/>
    <property type="molecule type" value="Genomic_DNA"/>
</dbReference>
<organism evidence="5 6">
    <name type="scientific">Vagococcus fluvialis</name>
    <dbReference type="NCBI Taxonomy" id="2738"/>
    <lineage>
        <taxon>Bacteria</taxon>
        <taxon>Bacillati</taxon>
        <taxon>Bacillota</taxon>
        <taxon>Bacilli</taxon>
        <taxon>Lactobacillales</taxon>
        <taxon>Enterococcaceae</taxon>
        <taxon>Vagococcus</taxon>
    </lineage>
</organism>
<accession>A0A369AWI5</accession>
<feature type="active site" description="Proton donor" evidence="4">
    <location>
        <position position="99"/>
    </location>
</feature>
<gene>
    <name evidence="5" type="ORF">CBF32_09560</name>
</gene>
<dbReference type="Gene3D" id="3.40.1400.10">
    <property type="entry name" value="Sugar-phosphate isomerase, RpiB/LacA/LacB"/>
    <property type="match status" value="1"/>
</dbReference>
<dbReference type="Proteomes" id="UP000288197">
    <property type="component" value="Unassembled WGS sequence"/>
</dbReference>
<keyword evidence="6" id="KW-1185">Reference proteome</keyword>
<reference evidence="5 6" key="1">
    <citation type="submission" date="2017-05" db="EMBL/GenBank/DDBJ databases">
        <title>Vagococcus spp. assemblies.</title>
        <authorList>
            <person name="Gulvik C.A."/>
        </authorList>
    </citation>
    <scope>NUCLEOTIDE SEQUENCE [LARGE SCALE GENOMIC DNA]</scope>
    <source>
        <strain evidence="5 6">NCFB 2497</strain>
    </source>
</reference>
<comment type="caution">
    <text evidence="5">The sequence shown here is derived from an EMBL/GenBank/DDBJ whole genome shotgun (WGS) entry which is preliminary data.</text>
</comment>
<dbReference type="RefSeq" id="WP_114289989.1">
    <property type="nucleotide sequence ID" value="NZ_NGJX01000009.1"/>
</dbReference>
<comment type="similarity">
    <text evidence="1">Belongs to the LacAB/RpiB family.</text>
</comment>
<dbReference type="SUPFAM" id="SSF89623">
    <property type="entry name" value="Ribose/Galactose isomerase RpiB/AlsB"/>
    <property type="match status" value="1"/>
</dbReference>
<dbReference type="PANTHER" id="PTHR30345:SF0">
    <property type="entry name" value="DNA DAMAGE-REPAIR_TOLERATION PROTEIN DRT102"/>
    <property type="match status" value="1"/>
</dbReference>
<dbReference type="NCBIfam" id="TIGR00689">
    <property type="entry name" value="rpiB_lacA_lacB"/>
    <property type="match status" value="1"/>
</dbReference>
<dbReference type="AlphaFoldDB" id="A0A369AWI5"/>
<dbReference type="InterPro" id="IPR004785">
    <property type="entry name" value="RpiB"/>
</dbReference>
<sequence length="147" mass="15967">MIIAIASDHAGYELKELIKDSIDKELHQVIDCGVDEGYMKVSHYPYAKKLCLSIVKEETDLGILICGTGVGMSMAANRYEGIRAALVSDTYTAIKSKQHNHCNVLCLGSRVLGVELAKTIADVWINAKPLKEYEANALAIDDGIGVV</sequence>
<dbReference type="InterPro" id="IPR036569">
    <property type="entry name" value="RpiB_LacA_LacB_sf"/>
</dbReference>
<dbReference type="PIRSF" id="PIRSF005384">
    <property type="entry name" value="RpiB_LacA_B"/>
    <property type="match status" value="1"/>
</dbReference>
<feature type="active site" description="Proton acceptor" evidence="4">
    <location>
        <position position="66"/>
    </location>
</feature>
<dbReference type="OrthoDB" id="1778624at2"/>
<evidence type="ECO:0000313" key="5">
    <source>
        <dbReference type="EMBL" id="RSU01096.1"/>
    </source>
</evidence>
<dbReference type="NCBIfam" id="NF004051">
    <property type="entry name" value="PRK05571.1"/>
    <property type="match status" value="1"/>
</dbReference>
<protein>
    <submittedName>
        <fullName evidence="5">Ribose 5-phosphate isomerase B</fullName>
    </submittedName>
</protein>
<name>A0A369AWI5_9ENTE</name>
<dbReference type="Pfam" id="PF02502">
    <property type="entry name" value="LacAB_rpiB"/>
    <property type="match status" value="1"/>
</dbReference>
<dbReference type="InterPro" id="IPR003500">
    <property type="entry name" value="RpiB_LacA_LacB"/>
</dbReference>
<dbReference type="PANTHER" id="PTHR30345">
    <property type="entry name" value="RIBOSE-5-PHOSPHATE ISOMERASE B"/>
    <property type="match status" value="1"/>
</dbReference>
<keyword evidence="3 5" id="KW-0413">Isomerase</keyword>
<evidence type="ECO:0000256" key="4">
    <source>
        <dbReference type="PIRSR" id="PIRSR005384-1"/>
    </source>
</evidence>
<dbReference type="GO" id="GO:0016861">
    <property type="term" value="F:intramolecular oxidoreductase activity, interconverting aldoses and ketoses"/>
    <property type="evidence" value="ECO:0007669"/>
    <property type="project" value="UniProtKB-ARBA"/>
</dbReference>
<keyword evidence="2" id="KW-0423">Lactose metabolism</keyword>
<proteinExistence type="inferred from homology"/>
<evidence type="ECO:0000256" key="1">
    <source>
        <dbReference type="ARBA" id="ARBA00008754"/>
    </source>
</evidence>
<dbReference type="GeneID" id="63146857"/>
<dbReference type="GO" id="GO:0005988">
    <property type="term" value="P:lactose metabolic process"/>
    <property type="evidence" value="ECO:0007669"/>
    <property type="project" value="UniProtKB-KW"/>
</dbReference>
<evidence type="ECO:0000256" key="2">
    <source>
        <dbReference type="ARBA" id="ARBA00022736"/>
    </source>
</evidence>
<evidence type="ECO:0000313" key="6">
    <source>
        <dbReference type="Proteomes" id="UP000288197"/>
    </source>
</evidence>
<evidence type="ECO:0000256" key="3">
    <source>
        <dbReference type="ARBA" id="ARBA00023235"/>
    </source>
</evidence>
<dbReference type="NCBIfam" id="TIGR01120">
    <property type="entry name" value="rpiB"/>
    <property type="match status" value="1"/>
</dbReference>